<comment type="caution">
    <text evidence="2">The sequence shown here is derived from an EMBL/GenBank/DDBJ whole genome shotgun (WGS) entry which is preliminary data.</text>
</comment>
<protein>
    <recommendedName>
        <fullName evidence="4">Esterase</fullName>
    </recommendedName>
</protein>
<sequence length="373" mass="39758">MSLIGWPLICLLVAAALVVLVGTVWAWPKLAGRGVGIVVGRLGLLGLCQVLVLLTTLSLVNKQFGFYATWGELTGIGGGGAPGPVIQNKGNGGALAGAKLIKLKPEFNLGGDPRQDGEVDTVNIRGARSGLHAHGYVYLPPEYFQPGGEKKHFPVALVMSGYPGAVRNLISQVKVPQTARTEIKAGRVKPTIYVMMRPSLAEGRDTECMDIPGGPQVATFFSQDLPEAVAAQYRTATSRNGWGTLGLSTGGYCSLKLAMRYSNVFSAAASMSGYYGAIKDVTTGDLYAGSDAVRNENDLFWRLKNLPPPPVSVLVTTSKVGEQNRVGTDRFLSMVKPPMQAASITLDSGGHNFGTWNKVLPPILRWMSQRLTA</sequence>
<keyword evidence="1" id="KW-0812">Transmembrane</keyword>
<dbReference type="EMBL" id="JAGEOJ010000025">
    <property type="protein sequence ID" value="MBO2454348.1"/>
    <property type="molecule type" value="Genomic_DNA"/>
</dbReference>
<evidence type="ECO:0000256" key="1">
    <source>
        <dbReference type="SAM" id="Phobius"/>
    </source>
</evidence>
<reference evidence="2" key="1">
    <citation type="submission" date="2021-03" db="EMBL/GenBank/DDBJ databases">
        <authorList>
            <person name="Kanchanasin P."/>
            <person name="Saeng-In P."/>
            <person name="Phongsopitanun W."/>
            <person name="Yuki M."/>
            <person name="Kudo T."/>
            <person name="Ohkuma M."/>
            <person name="Tanasupawat S."/>
        </authorList>
    </citation>
    <scope>NUCLEOTIDE SEQUENCE</scope>
    <source>
        <strain evidence="2">GKU 128</strain>
    </source>
</reference>
<keyword evidence="1" id="KW-1133">Transmembrane helix</keyword>
<evidence type="ECO:0000313" key="2">
    <source>
        <dbReference type="EMBL" id="MBO2454348.1"/>
    </source>
</evidence>
<dbReference type="AlphaFoldDB" id="A0A939PLM2"/>
<dbReference type="RefSeq" id="WP_208262538.1">
    <property type="nucleotide sequence ID" value="NZ_JAGEOJ010000025.1"/>
</dbReference>
<accession>A0A939PLM2</accession>
<gene>
    <name evidence="2" type="ORF">J4573_45185</name>
</gene>
<evidence type="ECO:0000313" key="3">
    <source>
        <dbReference type="Proteomes" id="UP000669179"/>
    </source>
</evidence>
<feature type="transmembrane region" description="Helical" evidence="1">
    <location>
        <begin position="42"/>
        <end position="60"/>
    </location>
</feature>
<keyword evidence="3" id="KW-1185">Reference proteome</keyword>
<dbReference type="Proteomes" id="UP000669179">
    <property type="component" value="Unassembled WGS sequence"/>
</dbReference>
<keyword evidence="1" id="KW-0472">Membrane</keyword>
<dbReference type="PANTHER" id="PTHR48098:SF1">
    <property type="entry name" value="DIACYLGLYCEROL ACYLTRANSFERASE_MYCOLYLTRANSFERASE AG85A"/>
    <property type="match status" value="1"/>
</dbReference>
<proteinExistence type="predicted"/>
<dbReference type="InterPro" id="IPR029058">
    <property type="entry name" value="AB_hydrolase_fold"/>
</dbReference>
<dbReference type="Gene3D" id="3.40.50.1820">
    <property type="entry name" value="alpha/beta hydrolase"/>
    <property type="match status" value="1"/>
</dbReference>
<organism evidence="2 3">
    <name type="scientific">Actinomadura barringtoniae</name>
    <dbReference type="NCBI Taxonomy" id="1427535"/>
    <lineage>
        <taxon>Bacteria</taxon>
        <taxon>Bacillati</taxon>
        <taxon>Actinomycetota</taxon>
        <taxon>Actinomycetes</taxon>
        <taxon>Streptosporangiales</taxon>
        <taxon>Thermomonosporaceae</taxon>
        <taxon>Actinomadura</taxon>
    </lineage>
</organism>
<dbReference type="SUPFAM" id="SSF53474">
    <property type="entry name" value="alpha/beta-Hydrolases"/>
    <property type="match status" value="1"/>
</dbReference>
<evidence type="ECO:0008006" key="4">
    <source>
        <dbReference type="Google" id="ProtNLM"/>
    </source>
</evidence>
<dbReference type="GO" id="GO:0016747">
    <property type="term" value="F:acyltransferase activity, transferring groups other than amino-acyl groups"/>
    <property type="evidence" value="ECO:0007669"/>
    <property type="project" value="TreeGrafter"/>
</dbReference>
<dbReference type="Pfam" id="PF00756">
    <property type="entry name" value="Esterase"/>
    <property type="match status" value="1"/>
</dbReference>
<dbReference type="PANTHER" id="PTHR48098">
    <property type="entry name" value="ENTEROCHELIN ESTERASE-RELATED"/>
    <property type="match status" value="1"/>
</dbReference>
<dbReference type="InterPro" id="IPR000801">
    <property type="entry name" value="Esterase-like"/>
</dbReference>
<name>A0A939PLM2_9ACTN</name>
<dbReference type="InterPro" id="IPR050583">
    <property type="entry name" value="Mycobacterial_A85_antigen"/>
</dbReference>